<keyword evidence="2" id="KW-1133">Transmembrane helix</keyword>
<reference evidence="3 4" key="1">
    <citation type="journal article" date="2015" name="Genome Biol. Evol.">
        <title>Phylogenomic analyses indicate that early fungi evolved digesting cell walls of algal ancestors of land plants.</title>
        <authorList>
            <person name="Chang Y."/>
            <person name="Wang S."/>
            <person name="Sekimoto S."/>
            <person name="Aerts A.L."/>
            <person name="Choi C."/>
            <person name="Clum A."/>
            <person name="LaButti K.M."/>
            <person name="Lindquist E.A."/>
            <person name="Yee Ngan C."/>
            <person name="Ohm R.A."/>
            <person name="Salamov A.A."/>
            <person name="Grigoriev I.V."/>
            <person name="Spatafora J.W."/>
            <person name="Berbee M.L."/>
        </authorList>
    </citation>
    <scope>NUCLEOTIDE SEQUENCE [LARGE SCALE GENOMIC DNA]</scope>
    <source>
        <strain evidence="3 4">JEL478</strain>
    </source>
</reference>
<protein>
    <submittedName>
        <fullName evidence="3">Uncharacterized protein</fullName>
    </submittedName>
</protein>
<evidence type="ECO:0000256" key="2">
    <source>
        <dbReference type="SAM" id="Phobius"/>
    </source>
</evidence>
<keyword evidence="2" id="KW-0472">Membrane</keyword>
<keyword evidence="2" id="KW-0812">Transmembrane</keyword>
<feature type="region of interest" description="Disordered" evidence="1">
    <location>
        <begin position="38"/>
        <end position="67"/>
    </location>
</feature>
<dbReference type="EMBL" id="KQ965763">
    <property type="protein sequence ID" value="KXS15334.1"/>
    <property type="molecule type" value="Genomic_DNA"/>
</dbReference>
<gene>
    <name evidence="3" type="ORF">M427DRAFT_135280</name>
</gene>
<keyword evidence="4" id="KW-1185">Reference proteome</keyword>
<dbReference type="AlphaFoldDB" id="A0A139AFI8"/>
<accession>A0A139AFI8</accession>
<feature type="transmembrane region" description="Helical" evidence="2">
    <location>
        <begin position="6"/>
        <end position="25"/>
    </location>
</feature>
<evidence type="ECO:0000313" key="4">
    <source>
        <dbReference type="Proteomes" id="UP000070544"/>
    </source>
</evidence>
<sequence>MPPVRSTFIAWLGISVSGIAVLKLAKDDIDRRRRRVLEEKRGKESAEPAAVKTDQVHQRTGLGFSSR</sequence>
<evidence type="ECO:0000313" key="3">
    <source>
        <dbReference type="EMBL" id="KXS15334.1"/>
    </source>
</evidence>
<evidence type="ECO:0000256" key="1">
    <source>
        <dbReference type="SAM" id="MobiDB-lite"/>
    </source>
</evidence>
<proteinExistence type="predicted"/>
<organism evidence="3 4">
    <name type="scientific">Gonapodya prolifera (strain JEL478)</name>
    <name type="common">Monoblepharis prolifera</name>
    <dbReference type="NCBI Taxonomy" id="1344416"/>
    <lineage>
        <taxon>Eukaryota</taxon>
        <taxon>Fungi</taxon>
        <taxon>Fungi incertae sedis</taxon>
        <taxon>Chytridiomycota</taxon>
        <taxon>Chytridiomycota incertae sedis</taxon>
        <taxon>Monoblepharidomycetes</taxon>
        <taxon>Monoblepharidales</taxon>
        <taxon>Gonapodyaceae</taxon>
        <taxon>Gonapodya</taxon>
    </lineage>
</organism>
<dbReference type="Proteomes" id="UP000070544">
    <property type="component" value="Unassembled WGS sequence"/>
</dbReference>
<name>A0A139AFI8_GONPJ</name>